<evidence type="ECO:0000313" key="6">
    <source>
        <dbReference type="Proteomes" id="UP000295706"/>
    </source>
</evidence>
<gene>
    <name evidence="5" type="ORF">EZE20_17080</name>
</gene>
<organism evidence="5 6">
    <name type="scientific">Arundinibacter roseus</name>
    <dbReference type="NCBI Taxonomy" id="2070510"/>
    <lineage>
        <taxon>Bacteria</taxon>
        <taxon>Pseudomonadati</taxon>
        <taxon>Bacteroidota</taxon>
        <taxon>Cytophagia</taxon>
        <taxon>Cytophagales</taxon>
        <taxon>Spirosomataceae</taxon>
        <taxon>Arundinibacter</taxon>
    </lineage>
</organism>
<dbReference type="SUPFAM" id="SSF51161">
    <property type="entry name" value="Trimeric LpxA-like enzymes"/>
    <property type="match status" value="1"/>
</dbReference>
<name>A0A4R4K9Z7_9BACT</name>
<dbReference type="RefSeq" id="WP_132119872.1">
    <property type="nucleotide sequence ID" value="NZ_SMJU01000010.1"/>
</dbReference>
<evidence type="ECO:0000256" key="3">
    <source>
        <dbReference type="ARBA" id="ARBA00022737"/>
    </source>
</evidence>
<dbReference type="InterPro" id="IPR001451">
    <property type="entry name" value="Hexapep"/>
</dbReference>
<comment type="caution">
    <text evidence="5">The sequence shown here is derived from an EMBL/GenBank/DDBJ whole genome shotgun (WGS) entry which is preliminary data.</text>
</comment>
<accession>A0A4R4K9Z7</accession>
<dbReference type="PANTHER" id="PTHR23416:SF23">
    <property type="entry name" value="ACETYLTRANSFERASE C18B11.09C-RELATED"/>
    <property type="match status" value="1"/>
</dbReference>
<evidence type="ECO:0000313" key="5">
    <source>
        <dbReference type="EMBL" id="TDB63472.1"/>
    </source>
</evidence>
<dbReference type="PANTHER" id="PTHR23416">
    <property type="entry name" value="SIALIC ACID SYNTHASE-RELATED"/>
    <property type="match status" value="1"/>
</dbReference>
<keyword evidence="3" id="KW-0677">Repeat</keyword>
<keyword evidence="2 5" id="KW-0808">Transferase</keyword>
<dbReference type="Gene3D" id="2.160.10.10">
    <property type="entry name" value="Hexapeptide repeat proteins"/>
    <property type="match status" value="1"/>
</dbReference>
<dbReference type="CDD" id="cd04647">
    <property type="entry name" value="LbH_MAT_like"/>
    <property type="match status" value="1"/>
</dbReference>
<dbReference type="OrthoDB" id="755870at2"/>
<sequence>MKKRLTHFYIAWQAFNDYLYREWIMRVPFYLFRLFFIKKTLAKLGQNCFIAMEIETRYGKNISIGDNCIINKKVLLDGRGGRLTLENNVDVAQEVNIWTLSHDPQHDYHATKGADVYIEEYVWIASRVTILPGVRIGRGAVVATGSVVTKNVPPMTIVAGVPAKVVGQRTSRLQYTLNHQPWFR</sequence>
<dbReference type="PROSITE" id="PS00101">
    <property type="entry name" value="HEXAPEP_TRANSFERASES"/>
    <property type="match status" value="1"/>
</dbReference>
<protein>
    <submittedName>
        <fullName evidence="5">Acyltransferase</fullName>
    </submittedName>
</protein>
<keyword evidence="6" id="KW-1185">Reference proteome</keyword>
<dbReference type="InterPro" id="IPR018357">
    <property type="entry name" value="Hexapep_transf_CS"/>
</dbReference>
<dbReference type="InterPro" id="IPR051159">
    <property type="entry name" value="Hexapeptide_acetyltransf"/>
</dbReference>
<comment type="similarity">
    <text evidence="1">Belongs to the transferase hexapeptide repeat family.</text>
</comment>
<evidence type="ECO:0000256" key="4">
    <source>
        <dbReference type="ARBA" id="ARBA00023315"/>
    </source>
</evidence>
<dbReference type="Proteomes" id="UP000295706">
    <property type="component" value="Unassembled WGS sequence"/>
</dbReference>
<dbReference type="EMBL" id="SMJU01000010">
    <property type="protein sequence ID" value="TDB63472.1"/>
    <property type="molecule type" value="Genomic_DNA"/>
</dbReference>
<dbReference type="InterPro" id="IPR011004">
    <property type="entry name" value="Trimer_LpxA-like_sf"/>
</dbReference>
<dbReference type="GO" id="GO:0005829">
    <property type="term" value="C:cytosol"/>
    <property type="evidence" value="ECO:0007669"/>
    <property type="project" value="TreeGrafter"/>
</dbReference>
<keyword evidence="4 5" id="KW-0012">Acyltransferase</keyword>
<reference evidence="5 6" key="1">
    <citation type="submission" date="2019-02" db="EMBL/GenBank/DDBJ databases">
        <title>Arundinibacter roseus gen. nov., sp. nov., a new member of the family Cytophagaceae.</title>
        <authorList>
            <person name="Szuroczki S."/>
            <person name="Khayer B."/>
            <person name="Sproer C."/>
            <person name="Toumi M."/>
            <person name="Szabo A."/>
            <person name="Felfoldi T."/>
            <person name="Schumann P."/>
            <person name="Toth E."/>
        </authorList>
    </citation>
    <scope>NUCLEOTIDE SEQUENCE [LARGE SCALE GENOMIC DNA]</scope>
    <source>
        <strain evidence="5 6">DMA-k-7a</strain>
    </source>
</reference>
<proteinExistence type="inferred from homology"/>
<evidence type="ECO:0000256" key="1">
    <source>
        <dbReference type="ARBA" id="ARBA00007274"/>
    </source>
</evidence>
<dbReference type="Pfam" id="PF00132">
    <property type="entry name" value="Hexapep"/>
    <property type="match status" value="1"/>
</dbReference>
<dbReference type="AlphaFoldDB" id="A0A4R4K9Z7"/>
<dbReference type="GO" id="GO:0008374">
    <property type="term" value="F:O-acyltransferase activity"/>
    <property type="evidence" value="ECO:0007669"/>
    <property type="project" value="TreeGrafter"/>
</dbReference>
<evidence type="ECO:0000256" key="2">
    <source>
        <dbReference type="ARBA" id="ARBA00022679"/>
    </source>
</evidence>